<gene>
    <name evidence="4" type="ORF">OLC1_LOCUS17036</name>
</gene>
<dbReference type="PANTHER" id="PTHR45376:SF5">
    <property type="entry name" value="CHAPERONE DNAJ-DOMAIN SUPERFAMILY PROTEIN"/>
    <property type="match status" value="1"/>
</dbReference>
<feature type="compositionally biased region" description="Basic residues" evidence="1">
    <location>
        <begin position="129"/>
        <end position="144"/>
    </location>
</feature>
<proteinExistence type="predicted"/>
<dbReference type="Proteomes" id="UP001161247">
    <property type="component" value="Chromosome 6"/>
</dbReference>
<dbReference type="PROSITE" id="PS50076">
    <property type="entry name" value="DNAJ_2"/>
    <property type="match status" value="1"/>
</dbReference>
<protein>
    <submittedName>
        <fullName evidence="4">OLC1v1008812C1</fullName>
    </submittedName>
</protein>
<feature type="signal peptide" evidence="2">
    <location>
        <begin position="1"/>
        <end position="21"/>
    </location>
</feature>
<accession>A0AAV1DMF7</accession>
<evidence type="ECO:0000313" key="5">
    <source>
        <dbReference type="Proteomes" id="UP001161247"/>
    </source>
</evidence>
<sequence>MQSLPRWRSLLILKNSLLVQSTGIASTSITHLADFHSTRVSHDKWRNKWTSASHKRTPGQRSSQTPSKDYIKYKTRQKRADAKKALKNLLFNSGFSNVSFEETYVETDALSDVDEEEPLEKKDQSKSSHAARRAAKAQHRRMKRKWRREKERVHIFDHEKVFQESLRKRGCTWSYWDPFFQSSASGFDFKKHWDWSYRRPRESDIESESEPDAEPCISGSNSERQVLGLPLRGPLNIQDVKNAFRLSALKWHPDKHQGPSQAAAEEKFKQCVDAYNSLCRSLSAA</sequence>
<dbReference type="EMBL" id="OX459123">
    <property type="protein sequence ID" value="CAI9109073.1"/>
    <property type="molecule type" value="Genomic_DNA"/>
</dbReference>
<evidence type="ECO:0000256" key="1">
    <source>
        <dbReference type="SAM" id="MobiDB-lite"/>
    </source>
</evidence>
<organism evidence="4 5">
    <name type="scientific">Oldenlandia corymbosa var. corymbosa</name>
    <dbReference type="NCBI Taxonomy" id="529605"/>
    <lineage>
        <taxon>Eukaryota</taxon>
        <taxon>Viridiplantae</taxon>
        <taxon>Streptophyta</taxon>
        <taxon>Embryophyta</taxon>
        <taxon>Tracheophyta</taxon>
        <taxon>Spermatophyta</taxon>
        <taxon>Magnoliopsida</taxon>
        <taxon>eudicotyledons</taxon>
        <taxon>Gunneridae</taxon>
        <taxon>Pentapetalae</taxon>
        <taxon>asterids</taxon>
        <taxon>lamiids</taxon>
        <taxon>Gentianales</taxon>
        <taxon>Rubiaceae</taxon>
        <taxon>Rubioideae</taxon>
        <taxon>Spermacoceae</taxon>
        <taxon>Hedyotis-Oldenlandia complex</taxon>
        <taxon>Oldenlandia</taxon>
    </lineage>
</organism>
<dbReference type="InterPro" id="IPR036869">
    <property type="entry name" value="J_dom_sf"/>
</dbReference>
<reference evidence="4" key="1">
    <citation type="submission" date="2023-03" db="EMBL/GenBank/DDBJ databases">
        <authorList>
            <person name="Julca I."/>
        </authorList>
    </citation>
    <scope>NUCLEOTIDE SEQUENCE</scope>
</reference>
<feature type="region of interest" description="Disordered" evidence="1">
    <location>
        <begin position="46"/>
        <end position="68"/>
    </location>
</feature>
<dbReference type="SMART" id="SM00271">
    <property type="entry name" value="DnaJ"/>
    <property type="match status" value="1"/>
</dbReference>
<dbReference type="Gene3D" id="1.10.287.110">
    <property type="entry name" value="DnaJ domain"/>
    <property type="match status" value="1"/>
</dbReference>
<dbReference type="CDD" id="cd06257">
    <property type="entry name" value="DnaJ"/>
    <property type="match status" value="1"/>
</dbReference>
<name>A0AAV1DMF7_OLDCO</name>
<feature type="domain" description="J" evidence="3">
    <location>
        <begin position="222"/>
        <end position="283"/>
    </location>
</feature>
<dbReference type="Pfam" id="PF00226">
    <property type="entry name" value="DnaJ"/>
    <property type="match status" value="1"/>
</dbReference>
<dbReference type="PANTHER" id="PTHR45376">
    <property type="entry name" value="CHAPERONE DNAJ-DOMAIN SUPERFAMILY PROTEIN-RELATED"/>
    <property type="match status" value="1"/>
</dbReference>
<evidence type="ECO:0000259" key="3">
    <source>
        <dbReference type="PROSITE" id="PS50076"/>
    </source>
</evidence>
<feature type="chain" id="PRO_5043550171" evidence="2">
    <location>
        <begin position="22"/>
        <end position="285"/>
    </location>
</feature>
<keyword evidence="5" id="KW-1185">Reference proteome</keyword>
<dbReference type="AlphaFoldDB" id="A0AAV1DMF7"/>
<keyword evidence="2" id="KW-0732">Signal</keyword>
<evidence type="ECO:0000313" key="4">
    <source>
        <dbReference type="EMBL" id="CAI9109073.1"/>
    </source>
</evidence>
<feature type="region of interest" description="Disordered" evidence="1">
    <location>
        <begin position="112"/>
        <end position="144"/>
    </location>
</feature>
<evidence type="ECO:0000256" key="2">
    <source>
        <dbReference type="SAM" id="SignalP"/>
    </source>
</evidence>
<dbReference type="SUPFAM" id="SSF46565">
    <property type="entry name" value="Chaperone J-domain"/>
    <property type="match status" value="1"/>
</dbReference>
<dbReference type="InterPro" id="IPR001623">
    <property type="entry name" value="DnaJ_domain"/>
</dbReference>